<keyword evidence="3" id="KW-1185">Reference proteome</keyword>
<comment type="caution">
    <text evidence="2">The sequence shown here is derived from an EMBL/GenBank/DDBJ whole genome shotgun (WGS) entry which is preliminary data.</text>
</comment>
<dbReference type="AlphaFoldDB" id="A0A9Q1CU62"/>
<accession>A0A9Q1CU62</accession>
<protein>
    <submittedName>
        <fullName evidence="2">Uncharacterized protein</fullName>
    </submittedName>
</protein>
<organism evidence="2 3">
    <name type="scientific">Holothuria leucospilota</name>
    <name type="common">Black long sea cucumber</name>
    <name type="synonym">Mertensiothuria leucospilota</name>
    <dbReference type="NCBI Taxonomy" id="206669"/>
    <lineage>
        <taxon>Eukaryota</taxon>
        <taxon>Metazoa</taxon>
        <taxon>Echinodermata</taxon>
        <taxon>Eleutherozoa</taxon>
        <taxon>Echinozoa</taxon>
        <taxon>Holothuroidea</taxon>
        <taxon>Aspidochirotacea</taxon>
        <taxon>Aspidochirotida</taxon>
        <taxon>Holothuriidae</taxon>
        <taxon>Holothuria</taxon>
    </lineage>
</organism>
<evidence type="ECO:0000256" key="1">
    <source>
        <dbReference type="SAM" id="MobiDB-lite"/>
    </source>
</evidence>
<dbReference type="Proteomes" id="UP001152320">
    <property type="component" value="Chromosome 1"/>
</dbReference>
<gene>
    <name evidence="2" type="ORF">HOLleu_04453</name>
</gene>
<sequence length="101" mass="11263">MVSIDTPFYVGQVQALVMTSPIYDLIVGNIPNVREPSSPNPDWVPTETDRGSTPEAGAVETRRHLRKALGSRHLSYCTVEPLGGHSLFLKNFGRVNWTKKR</sequence>
<evidence type="ECO:0000313" key="2">
    <source>
        <dbReference type="EMBL" id="KAJ8051035.1"/>
    </source>
</evidence>
<feature type="region of interest" description="Disordered" evidence="1">
    <location>
        <begin position="34"/>
        <end position="58"/>
    </location>
</feature>
<name>A0A9Q1CU62_HOLLE</name>
<proteinExistence type="predicted"/>
<reference evidence="2" key="1">
    <citation type="submission" date="2021-10" db="EMBL/GenBank/DDBJ databases">
        <title>Tropical sea cucumber genome reveals ecological adaptation and Cuvierian tubules defense mechanism.</title>
        <authorList>
            <person name="Chen T."/>
        </authorList>
    </citation>
    <scope>NUCLEOTIDE SEQUENCE</scope>
    <source>
        <strain evidence="2">Nanhai2018</strain>
        <tissue evidence="2">Muscle</tissue>
    </source>
</reference>
<evidence type="ECO:0000313" key="3">
    <source>
        <dbReference type="Proteomes" id="UP001152320"/>
    </source>
</evidence>
<dbReference type="EMBL" id="JAIZAY010000001">
    <property type="protein sequence ID" value="KAJ8051035.1"/>
    <property type="molecule type" value="Genomic_DNA"/>
</dbReference>